<feature type="domain" description="Mannosidase Ig/CBM-like" evidence="11">
    <location>
        <begin position="721"/>
        <end position="812"/>
    </location>
</feature>
<comment type="pathway">
    <text evidence="2">Glycan metabolism; N-glycan degradation.</text>
</comment>
<feature type="domain" description="Beta-mannosidase-like galactose-binding" evidence="12">
    <location>
        <begin position="13"/>
        <end position="186"/>
    </location>
</feature>
<dbReference type="InterPro" id="IPR041447">
    <property type="entry name" value="Mannosidase_ig"/>
</dbReference>
<evidence type="ECO:0000256" key="2">
    <source>
        <dbReference type="ARBA" id="ARBA00004740"/>
    </source>
</evidence>
<evidence type="ECO:0000256" key="1">
    <source>
        <dbReference type="ARBA" id="ARBA00000829"/>
    </source>
</evidence>
<dbReference type="GeneID" id="87885949"/>
<keyword evidence="14" id="KW-1185">Reference proteome</keyword>
<dbReference type="EC" id="3.2.1.25" evidence="3"/>
<evidence type="ECO:0000313" key="14">
    <source>
        <dbReference type="Proteomes" id="UP001273166"/>
    </source>
</evidence>
<organism evidence="13 14">
    <name type="scientific">Chaetomium strumarium</name>
    <dbReference type="NCBI Taxonomy" id="1170767"/>
    <lineage>
        <taxon>Eukaryota</taxon>
        <taxon>Fungi</taxon>
        <taxon>Dikarya</taxon>
        <taxon>Ascomycota</taxon>
        <taxon>Pezizomycotina</taxon>
        <taxon>Sordariomycetes</taxon>
        <taxon>Sordariomycetidae</taxon>
        <taxon>Sordariales</taxon>
        <taxon>Chaetomiaceae</taxon>
        <taxon>Chaetomium</taxon>
    </lineage>
</organism>
<comment type="catalytic activity">
    <reaction evidence="1">
        <text>Hydrolysis of terminal, non-reducing beta-D-mannose residues in beta-D-mannosides.</text>
        <dbReference type="EC" id="3.2.1.25"/>
    </reaction>
</comment>
<dbReference type="InterPro" id="IPR013783">
    <property type="entry name" value="Ig-like_fold"/>
</dbReference>
<dbReference type="InterPro" id="IPR008979">
    <property type="entry name" value="Galactose-bd-like_sf"/>
</dbReference>
<name>A0AAJ0GNA6_9PEZI</name>
<dbReference type="InterPro" id="IPR050887">
    <property type="entry name" value="Beta-mannosidase_GH2"/>
</dbReference>
<keyword evidence="7" id="KW-0624">Polysaccharide degradation</keyword>
<evidence type="ECO:0000256" key="3">
    <source>
        <dbReference type="ARBA" id="ARBA00012754"/>
    </source>
</evidence>
<evidence type="ECO:0000256" key="7">
    <source>
        <dbReference type="ARBA" id="ARBA00023326"/>
    </source>
</evidence>
<reference evidence="13" key="1">
    <citation type="journal article" date="2023" name="Mol. Phylogenet. Evol.">
        <title>Genome-scale phylogeny and comparative genomics of the fungal order Sordariales.</title>
        <authorList>
            <person name="Hensen N."/>
            <person name="Bonometti L."/>
            <person name="Westerberg I."/>
            <person name="Brannstrom I.O."/>
            <person name="Guillou S."/>
            <person name="Cros-Aarteil S."/>
            <person name="Calhoun S."/>
            <person name="Haridas S."/>
            <person name="Kuo A."/>
            <person name="Mondo S."/>
            <person name="Pangilinan J."/>
            <person name="Riley R."/>
            <person name="LaButti K."/>
            <person name="Andreopoulos B."/>
            <person name="Lipzen A."/>
            <person name="Chen C."/>
            <person name="Yan M."/>
            <person name="Daum C."/>
            <person name="Ng V."/>
            <person name="Clum A."/>
            <person name="Steindorff A."/>
            <person name="Ohm R.A."/>
            <person name="Martin F."/>
            <person name="Silar P."/>
            <person name="Natvig D.O."/>
            <person name="Lalanne C."/>
            <person name="Gautier V."/>
            <person name="Ament-Velasquez S.L."/>
            <person name="Kruys A."/>
            <person name="Hutchinson M.I."/>
            <person name="Powell A.J."/>
            <person name="Barry K."/>
            <person name="Miller A.N."/>
            <person name="Grigoriev I.V."/>
            <person name="Debuchy R."/>
            <person name="Gladieux P."/>
            <person name="Hiltunen Thoren M."/>
            <person name="Johannesson H."/>
        </authorList>
    </citation>
    <scope>NUCLEOTIDE SEQUENCE</scope>
    <source>
        <strain evidence="13">CBS 333.67</strain>
    </source>
</reference>
<dbReference type="GO" id="GO:0006516">
    <property type="term" value="P:glycoprotein catabolic process"/>
    <property type="evidence" value="ECO:0007669"/>
    <property type="project" value="TreeGrafter"/>
</dbReference>
<dbReference type="GO" id="GO:0004567">
    <property type="term" value="F:beta-mannosidase activity"/>
    <property type="evidence" value="ECO:0007669"/>
    <property type="project" value="UniProtKB-EC"/>
</dbReference>
<dbReference type="InterPro" id="IPR054593">
    <property type="entry name" value="Beta-mannosidase-like_N2"/>
</dbReference>
<sequence length="883" mass="99968">MTEHTVQILSSGWEFRGEKDEDWLPVSQVPSNVHTELMKHGLIPDPFVDTNELEVSWVAEQTWHYRTTFVTPAGGRDPGARVDLVFEGLDTFAAVRLNGEVILESDNMFVEHRVSIGQLLVDGAANNTLEIVFEPARRRGLELVQAHPEHDFIVHQTEVSRGPVRKAQYHWGWDWGPILLTCGPWKPVRLESYVSRIEDVRVDYDIRMSHGLPVVLEITVQARVVGPAAAVEVELVLPGEQTAALRDRKENPAGGEPSWLYTSTRLSMEKPPLWWPRGYGPQQLCKLRVRSMASDGSTVLAEEHQTLGFRKVELIQEKDQFGQSFYFRINGVDVFCGGSCWIPADSFLPRISAQRYRDWIQLLADGNQNMVRVWGGGIYEPDAFYTACDELGILVWQDFMFACASYPAYPDFLSSVAAEARQNIRRIRHHPSVVLWCGNNEDYQLIERYGLEYNFDSDKVPASWLNSTFPARYIYEHLLPEIVRAECPSAANNTVVVYHPGSPWGDGRSTTLQVDSTVGDIHQWDLWNGEARPWQRLPQMGGRFVSEFGMVAYPHADTIQRFVADPRERYPGSRTMDFHNKAVTHERRLLAYVGENFRLDPTLGGFAHLTQVLQADALGMGYKAWRRHWARKEGGGAGAGRRCGGVLVWQLNDCWPVVSWAIVDYYLVKKPAYYAIKRALAPLAVGVTRKFHDWTMRSADALWKRNTGHVDPRRALTDIAFDVWVSSSRLEPVKGTVMVRFISIRTGEEVKERMKTEVDVQPNGCTEVLVRCKFDWAKATVETPEHFVIHASLCVDGAQVSTDTSWPDPLKYLDFSDRGVEVKHLSPDLVEISAEKPVKGFVFSERQGTKLSDNGFDLVPGDEPKRVQVEGAIADLAWTFVGR</sequence>
<dbReference type="SUPFAM" id="SSF49303">
    <property type="entry name" value="beta-Galactosidase/glucuronidase domain"/>
    <property type="match status" value="2"/>
</dbReference>
<evidence type="ECO:0000256" key="10">
    <source>
        <dbReference type="ARBA" id="ARBA00041614"/>
    </source>
</evidence>
<dbReference type="PANTHER" id="PTHR43730">
    <property type="entry name" value="BETA-MANNOSIDASE"/>
    <property type="match status" value="1"/>
</dbReference>
<evidence type="ECO:0000256" key="4">
    <source>
        <dbReference type="ARBA" id="ARBA00022801"/>
    </source>
</evidence>
<evidence type="ECO:0000259" key="12">
    <source>
        <dbReference type="Pfam" id="PF22666"/>
    </source>
</evidence>
<dbReference type="Gene3D" id="3.20.20.80">
    <property type="entry name" value="Glycosidases"/>
    <property type="match status" value="1"/>
</dbReference>
<accession>A0AAJ0GNA6</accession>
<keyword evidence="4 13" id="KW-0378">Hydrolase</keyword>
<comment type="similarity">
    <text evidence="8">Belongs to the glycosyl hydrolase 2 family. Beta-mannosidase B subfamily.</text>
</comment>
<dbReference type="Pfam" id="PF22666">
    <property type="entry name" value="Glyco_hydro_2_N2"/>
    <property type="match status" value="1"/>
</dbReference>
<dbReference type="GO" id="GO:0000272">
    <property type="term" value="P:polysaccharide catabolic process"/>
    <property type="evidence" value="ECO:0007669"/>
    <property type="project" value="UniProtKB-KW"/>
</dbReference>
<dbReference type="FunFam" id="3.20.20.80:FF:000050">
    <property type="entry name" value="Beta-mannosidase B"/>
    <property type="match status" value="1"/>
</dbReference>
<evidence type="ECO:0000256" key="5">
    <source>
        <dbReference type="ARBA" id="ARBA00023277"/>
    </source>
</evidence>
<dbReference type="RefSeq" id="XP_062718897.1">
    <property type="nucleotide sequence ID" value="XM_062867120.1"/>
</dbReference>
<keyword evidence="6" id="KW-0326">Glycosidase</keyword>
<evidence type="ECO:0000256" key="6">
    <source>
        <dbReference type="ARBA" id="ARBA00023295"/>
    </source>
</evidence>
<dbReference type="AlphaFoldDB" id="A0AAJ0GNA6"/>
<dbReference type="InterPro" id="IPR036156">
    <property type="entry name" value="Beta-gal/glucu_dom_sf"/>
</dbReference>
<comment type="caution">
    <text evidence="13">The sequence shown here is derived from an EMBL/GenBank/DDBJ whole genome shotgun (WGS) entry which is preliminary data.</text>
</comment>
<dbReference type="Proteomes" id="UP001273166">
    <property type="component" value="Unassembled WGS sequence"/>
</dbReference>
<keyword evidence="5" id="KW-0119">Carbohydrate metabolism</keyword>
<dbReference type="Gene3D" id="2.60.40.10">
    <property type="entry name" value="Immunoglobulins"/>
    <property type="match status" value="1"/>
</dbReference>
<dbReference type="EMBL" id="JAUDZG010000006">
    <property type="protein sequence ID" value="KAK3303117.1"/>
    <property type="molecule type" value="Genomic_DNA"/>
</dbReference>
<gene>
    <name evidence="13" type="ORF">B0T15DRAFT_495691</name>
</gene>
<dbReference type="InterPro" id="IPR017853">
    <property type="entry name" value="GH"/>
</dbReference>
<dbReference type="Gene3D" id="2.60.120.260">
    <property type="entry name" value="Galactose-binding domain-like"/>
    <property type="match status" value="1"/>
</dbReference>
<reference evidence="13" key="2">
    <citation type="submission" date="2023-06" db="EMBL/GenBank/DDBJ databases">
        <authorList>
            <consortium name="Lawrence Berkeley National Laboratory"/>
            <person name="Mondo S.J."/>
            <person name="Hensen N."/>
            <person name="Bonometti L."/>
            <person name="Westerberg I."/>
            <person name="Brannstrom I.O."/>
            <person name="Guillou S."/>
            <person name="Cros-Aarteil S."/>
            <person name="Calhoun S."/>
            <person name="Haridas S."/>
            <person name="Kuo A."/>
            <person name="Pangilinan J."/>
            <person name="Riley R."/>
            <person name="Labutti K."/>
            <person name="Andreopoulos B."/>
            <person name="Lipzen A."/>
            <person name="Chen C."/>
            <person name="Yanf M."/>
            <person name="Daum C."/>
            <person name="Ng V."/>
            <person name="Clum A."/>
            <person name="Steindorff A."/>
            <person name="Ohm R."/>
            <person name="Martin F."/>
            <person name="Silar P."/>
            <person name="Natvig D."/>
            <person name="Lalanne C."/>
            <person name="Gautier V."/>
            <person name="Ament-Velasquez S.L."/>
            <person name="Kruys A."/>
            <person name="Hutchinson M.I."/>
            <person name="Powell A.J."/>
            <person name="Barry K."/>
            <person name="Miller A.N."/>
            <person name="Grigoriev I.V."/>
            <person name="Debuchy R."/>
            <person name="Gladieux P."/>
            <person name="Thoren M.H."/>
            <person name="Johannesson H."/>
        </authorList>
    </citation>
    <scope>NUCLEOTIDE SEQUENCE</scope>
    <source>
        <strain evidence="13">CBS 333.67</strain>
    </source>
</reference>
<dbReference type="PANTHER" id="PTHR43730:SF1">
    <property type="entry name" value="BETA-MANNOSIDASE"/>
    <property type="match status" value="1"/>
</dbReference>
<dbReference type="SUPFAM" id="SSF49785">
    <property type="entry name" value="Galactose-binding domain-like"/>
    <property type="match status" value="1"/>
</dbReference>
<dbReference type="SUPFAM" id="SSF51445">
    <property type="entry name" value="(Trans)glycosidases"/>
    <property type="match status" value="1"/>
</dbReference>
<evidence type="ECO:0000313" key="13">
    <source>
        <dbReference type="EMBL" id="KAK3303117.1"/>
    </source>
</evidence>
<evidence type="ECO:0000256" key="8">
    <source>
        <dbReference type="ARBA" id="ARBA00038429"/>
    </source>
</evidence>
<proteinExistence type="inferred from homology"/>
<dbReference type="Pfam" id="PF17786">
    <property type="entry name" value="Mannosidase_ig"/>
    <property type="match status" value="1"/>
</dbReference>
<dbReference type="FunFam" id="2.60.120.260:FF:000118">
    <property type="entry name" value="Beta-mannosidase B"/>
    <property type="match status" value="1"/>
</dbReference>
<evidence type="ECO:0000256" key="9">
    <source>
        <dbReference type="ARBA" id="ARBA00041069"/>
    </source>
</evidence>
<protein>
    <recommendedName>
        <fullName evidence="9">Beta-mannosidase B</fullName>
        <ecNumber evidence="3">3.2.1.25</ecNumber>
    </recommendedName>
    <alternativeName>
        <fullName evidence="10">Mannanase B</fullName>
    </alternativeName>
</protein>
<evidence type="ECO:0000259" key="11">
    <source>
        <dbReference type="Pfam" id="PF17786"/>
    </source>
</evidence>